<dbReference type="SUPFAM" id="SSF53335">
    <property type="entry name" value="S-adenosyl-L-methionine-dependent methyltransferases"/>
    <property type="match status" value="1"/>
</dbReference>
<sequence>MHTLSYRAPEYVAALLRFDLEVEFDAKILDIGCGTGLVGKELTSLHYVNVHGVDIAPKMILLAQAKNCYRSCRLIEDLRCVRDTYDVVIMCSVFGRGHVSLESAGLVPDLIRDGARIIIAQLSPETDLENKELQNFAEAIATRLKAQAPRVEPIERYISERSGILAIVSVGTHNR</sequence>
<dbReference type="GO" id="GO:0010420">
    <property type="term" value="F:polyprenyldihydroxybenzoate methyltransferase activity"/>
    <property type="evidence" value="ECO:0007669"/>
    <property type="project" value="TreeGrafter"/>
</dbReference>
<dbReference type="KEGG" id="goe:100898429"/>
<dbReference type="InterPro" id="IPR029063">
    <property type="entry name" value="SAM-dependent_MTases_sf"/>
</dbReference>
<reference evidence="3" key="1">
    <citation type="submission" date="2025-08" db="UniProtKB">
        <authorList>
            <consortium name="RefSeq"/>
        </authorList>
    </citation>
    <scope>IDENTIFICATION</scope>
</reference>
<dbReference type="PANTHER" id="PTHR43464:SF23">
    <property type="entry name" value="JUVENILE HORMONE ACID O-METHYLTRANSFERASE"/>
    <property type="match status" value="1"/>
</dbReference>
<dbReference type="Pfam" id="PF13649">
    <property type="entry name" value="Methyltransf_25"/>
    <property type="match status" value="1"/>
</dbReference>
<dbReference type="Gene3D" id="3.40.50.150">
    <property type="entry name" value="Vaccinia Virus protein VP39"/>
    <property type="match status" value="1"/>
</dbReference>
<dbReference type="PANTHER" id="PTHR43464">
    <property type="entry name" value="METHYLTRANSFERASE"/>
    <property type="match status" value="1"/>
</dbReference>
<dbReference type="RefSeq" id="XP_003745210.1">
    <property type="nucleotide sequence ID" value="XM_003745162.1"/>
</dbReference>
<dbReference type="InterPro" id="IPR041698">
    <property type="entry name" value="Methyltransf_25"/>
</dbReference>
<dbReference type="GeneID" id="100898429"/>
<dbReference type="Proteomes" id="UP000694867">
    <property type="component" value="Unplaced"/>
</dbReference>
<dbReference type="AlphaFoldDB" id="A0AAJ6VYX6"/>
<evidence type="ECO:0000313" key="3">
    <source>
        <dbReference type="RefSeq" id="XP_003745210.1"/>
    </source>
</evidence>
<organism evidence="2 3">
    <name type="scientific">Galendromus occidentalis</name>
    <name type="common">western predatory mite</name>
    <dbReference type="NCBI Taxonomy" id="34638"/>
    <lineage>
        <taxon>Eukaryota</taxon>
        <taxon>Metazoa</taxon>
        <taxon>Ecdysozoa</taxon>
        <taxon>Arthropoda</taxon>
        <taxon>Chelicerata</taxon>
        <taxon>Arachnida</taxon>
        <taxon>Acari</taxon>
        <taxon>Parasitiformes</taxon>
        <taxon>Mesostigmata</taxon>
        <taxon>Gamasina</taxon>
        <taxon>Phytoseioidea</taxon>
        <taxon>Phytoseiidae</taxon>
        <taxon>Typhlodrominae</taxon>
        <taxon>Galendromus</taxon>
    </lineage>
</organism>
<name>A0AAJ6VYX6_9ACAR</name>
<feature type="domain" description="Methyltransferase" evidence="1">
    <location>
        <begin position="28"/>
        <end position="94"/>
    </location>
</feature>
<accession>A0AAJ6VYX6</accession>
<keyword evidence="2" id="KW-1185">Reference proteome</keyword>
<proteinExistence type="predicted"/>
<evidence type="ECO:0000313" key="2">
    <source>
        <dbReference type="Proteomes" id="UP000694867"/>
    </source>
</evidence>
<dbReference type="CDD" id="cd02440">
    <property type="entry name" value="AdoMet_MTases"/>
    <property type="match status" value="1"/>
</dbReference>
<gene>
    <name evidence="3" type="primary">LOC100898429</name>
</gene>
<evidence type="ECO:0000259" key="1">
    <source>
        <dbReference type="Pfam" id="PF13649"/>
    </source>
</evidence>
<protein>
    <submittedName>
        <fullName evidence="3">Methyltransferase-like protein 27</fullName>
    </submittedName>
</protein>